<evidence type="ECO:0000256" key="6">
    <source>
        <dbReference type="ARBA" id="ARBA00022801"/>
    </source>
</evidence>
<dbReference type="EC" id="3.1.1.11" evidence="3"/>
<accession>A0A6N2B8W9</accession>
<dbReference type="Pfam" id="PF01095">
    <property type="entry name" value="Pectinesterase"/>
    <property type="match status" value="1"/>
</dbReference>
<keyword evidence="5" id="KW-0964">Secreted</keyword>
<feature type="signal peptide" evidence="10">
    <location>
        <begin position="1"/>
        <end position="23"/>
    </location>
</feature>
<dbReference type="Gene3D" id="2.160.20.10">
    <property type="entry name" value="Single-stranded right-handed beta-helix, Pectin lyase-like"/>
    <property type="match status" value="1"/>
</dbReference>
<keyword evidence="7" id="KW-0063">Aspartyl esterase</keyword>
<name>A0A6N2B8W9_SOLCI</name>
<evidence type="ECO:0000256" key="8">
    <source>
        <dbReference type="ARBA" id="ARBA00023316"/>
    </source>
</evidence>
<protein>
    <recommendedName>
        <fullName evidence="3">pectinesterase</fullName>
        <ecNumber evidence="3">3.1.1.11</ecNumber>
    </recommendedName>
</protein>
<dbReference type="UniPathway" id="UPA00545">
    <property type="reaction ID" value="UER00823"/>
</dbReference>
<keyword evidence="10" id="KW-0732">Signal</keyword>
<keyword evidence="6" id="KW-0378">Hydrolase</keyword>
<keyword evidence="4" id="KW-0134">Cell wall</keyword>
<dbReference type="SUPFAM" id="SSF51126">
    <property type="entry name" value="Pectin lyase-like"/>
    <property type="match status" value="1"/>
</dbReference>
<evidence type="ECO:0000256" key="9">
    <source>
        <dbReference type="ARBA" id="ARBA00047928"/>
    </source>
</evidence>
<evidence type="ECO:0000256" key="2">
    <source>
        <dbReference type="ARBA" id="ARBA00005184"/>
    </source>
</evidence>
<evidence type="ECO:0000256" key="3">
    <source>
        <dbReference type="ARBA" id="ARBA00013229"/>
    </source>
</evidence>
<feature type="chain" id="PRO_5026905522" description="pectinesterase" evidence="10">
    <location>
        <begin position="24"/>
        <end position="335"/>
    </location>
</feature>
<evidence type="ECO:0000256" key="5">
    <source>
        <dbReference type="ARBA" id="ARBA00022525"/>
    </source>
</evidence>
<dbReference type="GO" id="GO:0045490">
    <property type="term" value="P:pectin catabolic process"/>
    <property type="evidence" value="ECO:0007669"/>
    <property type="project" value="UniProtKB-UniPathway"/>
</dbReference>
<evidence type="ECO:0000259" key="11">
    <source>
        <dbReference type="Pfam" id="PF01095"/>
    </source>
</evidence>
<comment type="catalytic activity">
    <reaction evidence="9">
        <text>[(1-&gt;4)-alpha-D-galacturonosyl methyl ester](n) + n H2O = [(1-&gt;4)-alpha-D-galacturonosyl](n) + n methanol + n H(+)</text>
        <dbReference type="Rhea" id="RHEA:22380"/>
        <dbReference type="Rhea" id="RHEA-COMP:14570"/>
        <dbReference type="Rhea" id="RHEA-COMP:14573"/>
        <dbReference type="ChEBI" id="CHEBI:15377"/>
        <dbReference type="ChEBI" id="CHEBI:15378"/>
        <dbReference type="ChEBI" id="CHEBI:17790"/>
        <dbReference type="ChEBI" id="CHEBI:140522"/>
        <dbReference type="ChEBI" id="CHEBI:140523"/>
        <dbReference type="EC" id="3.1.1.11"/>
    </reaction>
</comment>
<dbReference type="InterPro" id="IPR000070">
    <property type="entry name" value="Pectinesterase_cat"/>
</dbReference>
<comment type="pathway">
    <text evidence="2">Glycan metabolism; pectin degradation; 2-dehydro-3-deoxy-D-gluconate from pectin: step 1/5.</text>
</comment>
<dbReference type="GO" id="GO:0030599">
    <property type="term" value="F:pectinesterase activity"/>
    <property type="evidence" value="ECO:0007669"/>
    <property type="project" value="UniProtKB-EC"/>
</dbReference>
<comment type="subcellular location">
    <subcellularLocation>
        <location evidence="1">Secreted</location>
        <location evidence="1">Cell wall</location>
    </subcellularLocation>
</comment>
<proteinExistence type="predicted"/>
<dbReference type="GO" id="GO:0042545">
    <property type="term" value="P:cell wall modification"/>
    <property type="evidence" value="ECO:0007669"/>
    <property type="project" value="InterPro"/>
</dbReference>
<keyword evidence="8" id="KW-0961">Cell wall biogenesis/degradation</keyword>
<dbReference type="EMBL" id="RXGB01003737">
    <property type="protein sequence ID" value="TMW91372.1"/>
    <property type="molecule type" value="Genomic_DNA"/>
</dbReference>
<evidence type="ECO:0000256" key="1">
    <source>
        <dbReference type="ARBA" id="ARBA00004191"/>
    </source>
</evidence>
<dbReference type="PANTHER" id="PTHR31707">
    <property type="entry name" value="PECTINESTERASE"/>
    <property type="match status" value="1"/>
</dbReference>
<evidence type="ECO:0000256" key="7">
    <source>
        <dbReference type="ARBA" id="ARBA00023085"/>
    </source>
</evidence>
<dbReference type="InterPro" id="IPR012334">
    <property type="entry name" value="Pectin_lyas_fold"/>
</dbReference>
<sequence length="335" mass="37748">MKFIVMLITLLVWLNIISELSIGVRQEADAIVAQDGSGDFTTIMGAISAASNHSLKPYYIKIKKGIYLEYIRIKKWKPNIVLLGEGMDNTIISGNRSFGGGIKRYNTATIGVNGNNFTALDITFRNDAGPKKQQAVAFRAEADYISFYRCRFEGYQDTLYTKSGKQFYRDCHILGTIDFICGDATAIFQNCIIEVRAPMHKQYNTITAQKREDEGNPTGVVLQNCTIKSSSELGKNVTTYLGRPWGRFARTVVMQSDIVLLIHPEGWIKFTNKPLIRPFYLEYNTRGAGADTTRRVKWANVTRDPKAASEFTVRNFIRGGSWIPSIVPYYLDLLS</sequence>
<feature type="domain" description="Pectinesterase catalytic" evidence="11">
    <location>
        <begin position="29"/>
        <end position="319"/>
    </location>
</feature>
<evidence type="ECO:0000313" key="12">
    <source>
        <dbReference type="EMBL" id="TMW91372.1"/>
    </source>
</evidence>
<evidence type="ECO:0000256" key="4">
    <source>
        <dbReference type="ARBA" id="ARBA00022512"/>
    </source>
</evidence>
<reference evidence="12" key="1">
    <citation type="submission" date="2019-05" db="EMBL/GenBank/DDBJ databases">
        <title>The de novo reference genome and transcriptome assemblies of the wild tomato species Solanum chilense.</title>
        <authorList>
            <person name="Stam R."/>
            <person name="Nosenko T."/>
            <person name="Hoerger A.C."/>
            <person name="Stephan W."/>
            <person name="Seidel M.A."/>
            <person name="Kuhn J.M.M."/>
            <person name="Haberer G."/>
            <person name="Tellier A."/>
        </authorList>
    </citation>
    <scope>NUCLEOTIDE SEQUENCE</scope>
    <source>
        <tissue evidence="12">Mature leaves</tissue>
    </source>
</reference>
<gene>
    <name evidence="12" type="ORF">EJD97_014421</name>
</gene>
<dbReference type="InterPro" id="IPR011050">
    <property type="entry name" value="Pectin_lyase_fold/virulence"/>
</dbReference>
<dbReference type="FunFam" id="2.160.20.10:FF:000029">
    <property type="entry name" value="Pectinesterase 4"/>
    <property type="match status" value="1"/>
</dbReference>
<dbReference type="AlphaFoldDB" id="A0A6N2B8W9"/>
<evidence type="ECO:0000256" key="10">
    <source>
        <dbReference type="SAM" id="SignalP"/>
    </source>
</evidence>
<organism evidence="12">
    <name type="scientific">Solanum chilense</name>
    <name type="common">Tomato</name>
    <name type="synonym">Lycopersicon chilense</name>
    <dbReference type="NCBI Taxonomy" id="4083"/>
    <lineage>
        <taxon>Eukaryota</taxon>
        <taxon>Viridiplantae</taxon>
        <taxon>Streptophyta</taxon>
        <taxon>Embryophyta</taxon>
        <taxon>Tracheophyta</taxon>
        <taxon>Spermatophyta</taxon>
        <taxon>Magnoliopsida</taxon>
        <taxon>eudicotyledons</taxon>
        <taxon>Gunneridae</taxon>
        <taxon>Pentapetalae</taxon>
        <taxon>asterids</taxon>
        <taxon>lamiids</taxon>
        <taxon>Solanales</taxon>
        <taxon>Solanaceae</taxon>
        <taxon>Solanoideae</taxon>
        <taxon>Solaneae</taxon>
        <taxon>Solanum</taxon>
        <taxon>Solanum subgen. Lycopersicon</taxon>
    </lineage>
</organism>
<comment type="caution">
    <text evidence="12">The sequence shown here is derived from an EMBL/GenBank/DDBJ whole genome shotgun (WGS) entry which is preliminary data.</text>
</comment>